<name>A0A8R7V0H6_TRIUA</name>
<dbReference type="EnsemblPlants" id="TuG1812G0700001984.01.T01">
    <property type="protein sequence ID" value="TuG1812G0700001984.01.T01.cds283440"/>
    <property type="gene ID" value="TuG1812G0700001984.01"/>
</dbReference>
<evidence type="ECO:0000313" key="2">
    <source>
        <dbReference type="Proteomes" id="UP000015106"/>
    </source>
</evidence>
<reference evidence="1" key="3">
    <citation type="submission" date="2022-06" db="UniProtKB">
        <authorList>
            <consortium name="EnsemblPlants"/>
        </authorList>
    </citation>
    <scope>IDENTIFICATION</scope>
</reference>
<proteinExistence type="predicted"/>
<accession>A0A8R7V0H6</accession>
<dbReference type="Proteomes" id="UP000015106">
    <property type="component" value="Chromosome 7"/>
</dbReference>
<keyword evidence="2" id="KW-1185">Reference proteome</keyword>
<evidence type="ECO:0000313" key="1">
    <source>
        <dbReference type="EnsemblPlants" id="TuG1812G0700001984.01.T01.cds283440"/>
    </source>
</evidence>
<protein>
    <submittedName>
        <fullName evidence="1">Uncharacterized protein</fullName>
    </submittedName>
</protein>
<reference evidence="1" key="2">
    <citation type="submission" date="2018-03" db="EMBL/GenBank/DDBJ databases">
        <title>The Triticum urartu genome reveals the dynamic nature of wheat genome evolution.</title>
        <authorList>
            <person name="Ling H."/>
            <person name="Ma B."/>
            <person name="Shi X."/>
            <person name="Liu H."/>
            <person name="Dong L."/>
            <person name="Sun H."/>
            <person name="Cao Y."/>
            <person name="Gao Q."/>
            <person name="Zheng S."/>
            <person name="Li Y."/>
            <person name="Yu Y."/>
            <person name="Du H."/>
            <person name="Qi M."/>
            <person name="Li Y."/>
            <person name="Yu H."/>
            <person name="Cui Y."/>
            <person name="Wang N."/>
            <person name="Chen C."/>
            <person name="Wu H."/>
            <person name="Zhao Y."/>
            <person name="Zhang J."/>
            <person name="Li Y."/>
            <person name="Zhou W."/>
            <person name="Zhang B."/>
            <person name="Hu W."/>
            <person name="Eijk M."/>
            <person name="Tang J."/>
            <person name="Witsenboer H."/>
            <person name="Zhao S."/>
            <person name="Li Z."/>
            <person name="Zhang A."/>
            <person name="Wang D."/>
            <person name="Liang C."/>
        </authorList>
    </citation>
    <scope>NUCLEOTIDE SEQUENCE [LARGE SCALE GENOMIC DNA]</scope>
    <source>
        <strain evidence="1">cv. G1812</strain>
    </source>
</reference>
<dbReference type="AlphaFoldDB" id="A0A8R7V0H6"/>
<dbReference type="Gramene" id="TuG1812G0700001984.01.T01">
    <property type="protein sequence ID" value="TuG1812G0700001984.01.T01.cds283440"/>
    <property type="gene ID" value="TuG1812G0700001984.01"/>
</dbReference>
<organism evidence="1 2">
    <name type="scientific">Triticum urartu</name>
    <name type="common">Red wild einkorn</name>
    <name type="synonym">Crithodium urartu</name>
    <dbReference type="NCBI Taxonomy" id="4572"/>
    <lineage>
        <taxon>Eukaryota</taxon>
        <taxon>Viridiplantae</taxon>
        <taxon>Streptophyta</taxon>
        <taxon>Embryophyta</taxon>
        <taxon>Tracheophyta</taxon>
        <taxon>Spermatophyta</taxon>
        <taxon>Magnoliopsida</taxon>
        <taxon>Liliopsida</taxon>
        <taxon>Poales</taxon>
        <taxon>Poaceae</taxon>
        <taxon>BOP clade</taxon>
        <taxon>Pooideae</taxon>
        <taxon>Triticodae</taxon>
        <taxon>Triticeae</taxon>
        <taxon>Triticinae</taxon>
        <taxon>Triticum</taxon>
    </lineage>
</organism>
<sequence length="58" mass="6318">MSLKNGSEMASTVLTITNAVLHTSRNMLRLNLPEKGWYCRTTNSESGHRPAAQLSTAA</sequence>
<reference evidence="2" key="1">
    <citation type="journal article" date="2013" name="Nature">
        <title>Draft genome of the wheat A-genome progenitor Triticum urartu.</title>
        <authorList>
            <person name="Ling H.Q."/>
            <person name="Zhao S."/>
            <person name="Liu D."/>
            <person name="Wang J."/>
            <person name="Sun H."/>
            <person name="Zhang C."/>
            <person name="Fan H."/>
            <person name="Li D."/>
            <person name="Dong L."/>
            <person name="Tao Y."/>
            <person name="Gao C."/>
            <person name="Wu H."/>
            <person name="Li Y."/>
            <person name="Cui Y."/>
            <person name="Guo X."/>
            <person name="Zheng S."/>
            <person name="Wang B."/>
            <person name="Yu K."/>
            <person name="Liang Q."/>
            <person name="Yang W."/>
            <person name="Lou X."/>
            <person name="Chen J."/>
            <person name="Feng M."/>
            <person name="Jian J."/>
            <person name="Zhang X."/>
            <person name="Luo G."/>
            <person name="Jiang Y."/>
            <person name="Liu J."/>
            <person name="Wang Z."/>
            <person name="Sha Y."/>
            <person name="Zhang B."/>
            <person name="Wu H."/>
            <person name="Tang D."/>
            <person name="Shen Q."/>
            <person name="Xue P."/>
            <person name="Zou S."/>
            <person name="Wang X."/>
            <person name="Liu X."/>
            <person name="Wang F."/>
            <person name="Yang Y."/>
            <person name="An X."/>
            <person name="Dong Z."/>
            <person name="Zhang K."/>
            <person name="Zhang X."/>
            <person name="Luo M.C."/>
            <person name="Dvorak J."/>
            <person name="Tong Y."/>
            <person name="Wang J."/>
            <person name="Yang H."/>
            <person name="Li Z."/>
            <person name="Wang D."/>
            <person name="Zhang A."/>
            <person name="Wang J."/>
        </authorList>
    </citation>
    <scope>NUCLEOTIDE SEQUENCE</scope>
    <source>
        <strain evidence="2">cv. G1812</strain>
    </source>
</reference>